<dbReference type="Proteomes" id="UP000308114">
    <property type="component" value="Unassembled WGS sequence"/>
</dbReference>
<keyword evidence="1" id="KW-0238">DNA-binding</keyword>
<evidence type="ECO:0000313" key="2">
    <source>
        <dbReference type="Proteomes" id="UP000308114"/>
    </source>
</evidence>
<name>A0A4U2Q660_9BACL</name>
<evidence type="ECO:0000313" key="1">
    <source>
        <dbReference type="EMBL" id="TKH45108.1"/>
    </source>
</evidence>
<dbReference type="AlphaFoldDB" id="A0A4U2Q660"/>
<organism evidence="1 2">
    <name type="scientific">Paenibacillus terrae</name>
    <dbReference type="NCBI Taxonomy" id="159743"/>
    <lineage>
        <taxon>Bacteria</taxon>
        <taxon>Bacillati</taxon>
        <taxon>Bacillota</taxon>
        <taxon>Bacilli</taxon>
        <taxon>Bacillales</taxon>
        <taxon>Paenibacillaceae</taxon>
        <taxon>Paenibacillus</taxon>
    </lineage>
</organism>
<accession>A0A4U2Q660</accession>
<dbReference type="GO" id="GO:0003677">
    <property type="term" value="F:DNA binding"/>
    <property type="evidence" value="ECO:0007669"/>
    <property type="project" value="UniProtKB-KW"/>
</dbReference>
<dbReference type="EMBL" id="PNXQ01000009">
    <property type="protein sequence ID" value="TKH45108.1"/>
    <property type="molecule type" value="Genomic_DNA"/>
</dbReference>
<comment type="caution">
    <text evidence="1">The sequence shown here is derived from an EMBL/GenBank/DDBJ whole genome shotgun (WGS) entry which is preliminary data.</text>
</comment>
<gene>
    <name evidence="1" type="ORF">C1I60_08130</name>
</gene>
<reference evidence="1 2" key="1">
    <citation type="submission" date="2018-01" db="EMBL/GenBank/DDBJ databases">
        <title>Bacillales members from the olive rhizosphere are effective biological control agents against Verticillium dahliae.</title>
        <authorList>
            <person name="Gomez-Lama C."/>
            <person name="Legarda G."/>
            <person name="Ruano-Rosa D."/>
            <person name="Pizarro-Tobias P."/>
            <person name="Valverde-Corredor A."/>
            <person name="Niqui J.L."/>
            <person name="Trivino J.C."/>
            <person name="Roca A."/>
            <person name="Mercado-Blanco J."/>
        </authorList>
    </citation>
    <scope>NUCLEOTIDE SEQUENCE [LARGE SCALE GENOMIC DNA]</scope>
    <source>
        <strain evidence="1 2">PIC167</strain>
    </source>
</reference>
<proteinExistence type="predicted"/>
<protein>
    <submittedName>
        <fullName evidence="1">DNA-binding protein</fullName>
    </submittedName>
</protein>
<dbReference type="RefSeq" id="WP_137061261.1">
    <property type="nucleotide sequence ID" value="NZ_PNXQ01000009.1"/>
</dbReference>
<sequence>MEQQIHTNEEIYLLSEKNHSLDKAFELFRLCYRQSAWDEANRIADYIHVTADHMYKSRQKWGDIVSLNQRLKRPLVFYFGYSYLAKSIVFQRQGLFEQARGYVAKYADLGWYKEPTKEDMEEVERFKIFAKANLYAIDLLSGNKEILSEYKEFIKENDEETLPALINILEAANLNKWNVDELLYEHTQQFETFASLEDIGNRVYYTKLLNQLAIYNLNHLRYGGAIDYILEFMRIAVTINLHKELITTISMFEAIRSHATSEQQLKYQNILQGVLLSEENISNYIHVNNMS</sequence>